<dbReference type="GO" id="GO:0010181">
    <property type="term" value="F:FMN binding"/>
    <property type="evidence" value="ECO:0007669"/>
    <property type="project" value="UniProtKB-UniRule"/>
</dbReference>
<dbReference type="GO" id="GO:0009055">
    <property type="term" value="F:electron transfer activity"/>
    <property type="evidence" value="ECO:0007669"/>
    <property type="project" value="UniProtKB-UniRule"/>
</dbReference>
<dbReference type="InterPro" id="IPR050619">
    <property type="entry name" value="Flavodoxin"/>
</dbReference>
<keyword evidence="4 7" id="KW-0285">Flavoprotein</keyword>
<name>I0IDI6_PHYMF</name>
<dbReference type="PROSITE" id="PS00201">
    <property type="entry name" value="FLAVODOXIN"/>
    <property type="match status" value="1"/>
</dbReference>
<dbReference type="Gene3D" id="3.40.50.360">
    <property type="match status" value="1"/>
</dbReference>
<dbReference type="NCBIfam" id="TIGR01752">
    <property type="entry name" value="flav_long"/>
    <property type="match status" value="1"/>
</dbReference>
<dbReference type="EMBL" id="AP012338">
    <property type="protein sequence ID" value="BAM03324.1"/>
    <property type="molecule type" value="Genomic_DNA"/>
</dbReference>
<evidence type="ECO:0000256" key="2">
    <source>
        <dbReference type="ARBA" id="ARBA00005267"/>
    </source>
</evidence>
<sequence>MKAALLYGTCTGKTEAAAELIRDEFGEDFFETYEDIAQLEPGDLAQYDFIVCGVPTWDVGEIQYDWQDVYDELDSVDLAGTKIAFFGMGDQGGYPDTFQDAIGLVYLKMLERGAEGKIGFTETDTFDFTESKGVIDGKFCGLCLDDDCQPELTEQRVKDWVEQVKRELEAVPA</sequence>
<comment type="cofactor">
    <cofactor evidence="1 7">
        <name>FMN</name>
        <dbReference type="ChEBI" id="CHEBI:58210"/>
    </cofactor>
</comment>
<evidence type="ECO:0000313" key="10">
    <source>
        <dbReference type="Proteomes" id="UP000007881"/>
    </source>
</evidence>
<dbReference type="SUPFAM" id="SSF52218">
    <property type="entry name" value="Flavoproteins"/>
    <property type="match status" value="1"/>
</dbReference>
<dbReference type="PANTHER" id="PTHR42809">
    <property type="entry name" value="FLAVODOXIN 2"/>
    <property type="match status" value="1"/>
</dbReference>
<keyword evidence="10" id="KW-1185">Reference proteome</keyword>
<dbReference type="Proteomes" id="UP000007881">
    <property type="component" value="Chromosome"/>
</dbReference>
<evidence type="ECO:0000256" key="5">
    <source>
        <dbReference type="ARBA" id="ARBA00022643"/>
    </source>
</evidence>
<evidence type="ECO:0000256" key="3">
    <source>
        <dbReference type="ARBA" id="ARBA00022448"/>
    </source>
</evidence>
<dbReference type="AlphaFoldDB" id="I0IDI6"/>
<evidence type="ECO:0000256" key="1">
    <source>
        <dbReference type="ARBA" id="ARBA00001917"/>
    </source>
</evidence>
<feature type="domain" description="Flavodoxin-like" evidence="8">
    <location>
        <begin position="3"/>
        <end position="165"/>
    </location>
</feature>
<evidence type="ECO:0000259" key="8">
    <source>
        <dbReference type="PROSITE" id="PS50902"/>
    </source>
</evidence>
<evidence type="ECO:0000256" key="7">
    <source>
        <dbReference type="PIRNR" id="PIRNR038996"/>
    </source>
</evidence>
<dbReference type="RefSeq" id="WP_014436543.1">
    <property type="nucleotide sequence ID" value="NC_017080.1"/>
</dbReference>
<keyword evidence="6 7" id="KW-0249">Electron transport</keyword>
<evidence type="ECO:0000313" key="9">
    <source>
        <dbReference type="EMBL" id="BAM03324.1"/>
    </source>
</evidence>
<reference evidence="9 10" key="1">
    <citation type="submission" date="2012-02" db="EMBL/GenBank/DDBJ databases">
        <title>Complete genome sequence of Phycisphaera mikurensis NBRC 102666.</title>
        <authorList>
            <person name="Ankai A."/>
            <person name="Hosoyama A."/>
            <person name="Terui Y."/>
            <person name="Sekine M."/>
            <person name="Fukai R."/>
            <person name="Kato Y."/>
            <person name="Nakamura S."/>
            <person name="Yamada-Narita S."/>
            <person name="Kawakoshi A."/>
            <person name="Fukunaga Y."/>
            <person name="Yamazaki S."/>
            <person name="Fujita N."/>
        </authorList>
    </citation>
    <scope>NUCLEOTIDE SEQUENCE [LARGE SCALE GENOMIC DNA]</scope>
    <source>
        <strain evidence="10">NBRC 102666 / KCTC 22515 / FYK2301M01</strain>
    </source>
</reference>
<dbReference type="STRING" id="1142394.PSMK_11650"/>
<keyword evidence="5 7" id="KW-0288">FMN</keyword>
<comment type="similarity">
    <text evidence="2 7">Belongs to the flavodoxin family.</text>
</comment>
<dbReference type="Pfam" id="PF00258">
    <property type="entry name" value="Flavodoxin_1"/>
    <property type="match status" value="1"/>
</dbReference>
<dbReference type="InterPro" id="IPR001226">
    <property type="entry name" value="Flavodoxin_CS"/>
</dbReference>
<dbReference type="eggNOG" id="COG0716">
    <property type="taxonomic scope" value="Bacteria"/>
</dbReference>
<dbReference type="PANTHER" id="PTHR42809:SF1">
    <property type="entry name" value="FLAVODOXIN 1"/>
    <property type="match status" value="1"/>
</dbReference>
<dbReference type="InterPro" id="IPR010086">
    <property type="entry name" value="Flavodoxin_lc"/>
</dbReference>
<dbReference type="KEGG" id="phm:PSMK_11650"/>
<dbReference type="PIRSF" id="PIRSF038996">
    <property type="entry name" value="FldA"/>
    <property type="match status" value="1"/>
</dbReference>
<proteinExistence type="inferred from homology"/>
<keyword evidence="3 7" id="KW-0813">Transport</keyword>
<dbReference type="InterPro" id="IPR029039">
    <property type="entry name" value="Flavoprotein-like_sf"/>
</dbReference>
<dbReference type="PROSITE" id="PS50902">
    <property type="entry name" value="FLAVODOXIN_LIKE"/>
    <property type="match status" value="1"/>
</dbReference>
<evidence type="ECO:0000256" key="4">
    <source>
        <dbReference type="ARBA" id="ARBA00022630"/>
    </source>
</evidence>
<dbReference type="OrthoDB" id="9790745at2"/>
<organism evidence="9 10">
    <name type="scientific">Phycisphaera mikurensis (strain NBRC 102666 / KCTC 22515 / FYK2301M01)</name>
    <dbReference type="NCBI Taxonomy" id="1142394"/>
    <lineage>
        <taxon>Bacteria</taxon>
        <taxon>Pseudomonadati</taxon>
        <taxon>Planctomycetota</taxon>
        <taxon>Phycisphaerae</taxon>
        <taxon>Phycisphaerales</taxon>
        <taxon>Phycisphaeraceae</taxon>
        <taxon>Phycisphaera</taxon>
    </lineage>
</organism>
<comment type="function">
    <text evidence="7">Low-potential electron donor to a number of redox enzymes.</text>
</comment>
<accession>I0IDI6</accession>
<evidence type="ECO:0000256" key="6">
    <source>
        <dbReference type="ARBA" id="ARBA00022982"/>
    </source>
</evidence>
<dbReference type="HOGENOM" id="CLU_051402_1_0_0"/>
<gene>
    <name evidence="9" type="ordered locus">PSMK_11650</name>
</gene>
<protein>
    <recommendedName>
        <fullName evidence="7">Flavodoxin</fullName>
    </recommendedName>
</protein>
<dbReference type="InterPro" id="IPR008254">
    <property type="entry name" value="Flavodoxin/NO_synth"/>
</dbReference>